<evidence type="ECO:0000313" key="2">
    <source>
        <dbReference type="Proteomes" id="UP000824927"/>
    </source>
</evidence>
<dbReference type="InterPro" id="IPR000801">
    <property type="entry name" value="Esterase-like"/>
</dbReference>
<dbReference type="EMBL" id="JAHVKP010000001">
    <property type="protein sequence ID" value="MBY6217137.1"/>
    <property type="molecule type" value="Genomic_DNA"/>
</dbReference>
<dbReference type="PANTHER" id="PTHR48098">
    <property type="entry name" value="ENTEROCHELIN ESTERASE-RELATED"/>
    <property type="match status" value="1"/>
</dbReference>
<dbReference type="SUPFAM" id="SSF53474">
    <property type="entry name" value="alpha/beta-Hydrolases"/>
    <property type="match status" value="1"/>
</dbReference>
<sequence length="308" mass="34338">MIRAFAIVLMGVGLASCGVELLPTPAGHSQTIELEEIAAEGLPDQRVTVWLPPEYEEDAERRFPVLYMWDGKNLLDPAQTHYGKAWMIQDVMKGLVAAGEAEPHIVVGIWSPDGMDRYRVYVPQFVEDADGAIADNVAEMAGGPIASQRQLDWVADDLTARIDDEYRTIADPEARTIAGASMGGVMSCFAIIERPDVFDRAGCISAHFALVAPEIADGDAAQVERLWDEYLTAKLGAPDGRRVWMDHGTVGLDGYYAPWQEAVAADFRRLGWQEGEDFTARLYEGAEHDEIAWNRRMPEVLRWLWRDE</sequence>
<proteinExistence type="predicted"/>
<dbReference type="Pfam" id="PF00756">
    <property type="entry name" value="Esterase"/>
    <property type="match status" value="1"/>
</dbReference>
<dbReference type="InterPro" id="IPR029058">
    <property type="entry name" value="AB_hydrolase_fold"/>
</dbReference>
<accession>A0A9Q3RZA4</accession>
<dbReference type="InterPro" id="IPR050583">
    <property type="entry name" value="Mycobacterial_A85_antigen"/>
</dbReference>
<gene>
    <name evidence="1" type="ORF">KUV31_02155</name>
</gene>
<reference evidence="1" key="1">
    <citation type="submission" date="2021-06" db="EMBL/GenBank/DDBJ databases">
        <title>50 bacteria genomes isolated from Dapeng, Shenzhen, China.</title>
        <authorList>
            <person name="Zheng W."/>
            <person name="Yu S."/>
            <person name="Huang Y."/>
        </authorList>
    </citation>
    <scope>NUCLEOTIDE SEQUENCE</scope>
    <source>
        <strain evidence="1">DP4N28-2</strain>
    </source>
</reference>
<protein>
    <submittedName>
        <fullName evidence="1">Esterase family protein</fullName>
    </submittedName>
</protein>
<evidence type="ECO:0000313" key="1">
    <source>
        <dbReference type="EMBL" id="MBY6217137.1"/>
    </source>
</evidence>
<organism evidence="1 2">
    <name type="scientific">Qipengyuania aquimaris</name>
    <dbReference type="NCBI Taxonomy" id="255984"/>
    <lineage>
        <taxon>Bacteria</taxon>
        <taxon>Pseudomonadati</taxon>
        <taxon>Pseudomonadota</taxon>
        <taxon>Alphaproteobacteria</taxon>
        <taxon>Sphingomonadales</taxon>
        <taxon>Erythrobacteraceae</taxon>
        <taxon>Qipengyuania</taxon>
    </lineage>
</organism>
<dbReference type="RefSeq" id="WP_222404333.1">
    <property type="nucleotide sequence ID" value="NZ_JAHVKP010000001.1"/>
</dbReference>
<comment type="caution">
    <text evidence="1">The sequence shown here is derived from an EMBL/GenBank/DDBJ whole genome shotgun (WGS) entry which is preliminary data.</text>
</comment>
<dbReference type="PROSITE" id="PS51257">
    <property type="entry name" value="PROKAR_LIPOPROTEIN"/>
    <property type="match status" value="1"/>
</dbReference>
<dbReference type="PANTHER" id="PTHR48098:SF6">
    <property type="entry name" value="FERRI-BACILLIBACTIN ESTERASE BESA"/>
    <property type="match status" value="1"/>
</dbReference>
<dbReference type="Gene3D" id="3.40.50.1820">
    <property type="entry name" value="alpha/beta hydrolase"/>
    <property type="match status" value="1"/>
</dbReference>
<dbReference type="AlphaFoldDB" id="A0A9Q3RZA4"/>
<name>A0A9Q3RZA4_9SPHN</name>
<dbReference type="Proteomes" id="UP000824927">
    <property type="component" value="Unassembled WGS sequence"/>
</dbReference>